<dbReference type="EMBL" id="QYUM01000002">
    <property type="protein sequence ID" value="RJF93971.1"/>
    <property type="molecule type" value="Genomic_DNA"/>
</dbReference>
<keyword evidence="2 4" id="KW-0238">DNA-binding</keyword>
<evidence type="ECO:0000256" key="2">
    <source>
        <dbReference type="ARBA" id="ARBA00023125"/>
    </source>
</evidence>
<feature type="DNA-binding region" description="H-T-H motif" evidence="4">
    <location>
        <begin position="248"/>
        <end position="267"/>
    </location>
</feature>
<feature type="DNA-binding region" description="H-T-H motif" evidence="4">
    <location>
        <begin position="40"/>
        <end position="59"/>
    </location>
</feature>
<dbReference type="PRINTS" id="PR00455">
    <property type="entry name" value="HTHTETR"/>
</dbReference>
<dbReference type="Gene3D" id="1.10.10.60">
    <property type="entry name" value="Homeodomain-like"/>
    <property type="match status" value="2"/>
</dbReference>
<keyword evidence="7" id="KW-1185">Reference proteome</keyword>
<dbReference type="InterPro" id="IPR041490">
    <property type="entry name" value="KstR2_TetR_C"/>
</dbReference>
<dbReference type="Gene3D" id="1.10.357.10">
    <property type="entry name" value="Tetracycline Repressor, domain 2"/>
    <property type="match status" value="2"/>
</dbReference>
<dbReference type="InterPro" id="IPR001647">
    <property type="entry name" value="HTH_TetR"/>
</dbReference>
<dbReference type="Pfam" id="PF00440">
    <property type="entry name" value="TetR_N"/>
    <property type="match status" value="2"/>
</dbReference>
<evidence type="ECO:0000313" key="6">
    <source>
        <dbReference type="EMBL" id="RJF93971.1"/>
    </source>
</evidence>
<dbReference type="InterPro" id="IPR036271">
    <property type="entry name" value="Tet_transcr_reg_TetR-rel_C_sf"/>
</dbReference>
<dbReference type="GO" id="GO:0000976">
    <property type="term" value="F:transcription cis-regulatory region binding"/>
    <property type="evidence" value="ECO:0007669"/>
    <property type="project" value="TreeGrafter"/>
</dbReference>
<organism evidence="6 7">
    <name type="scientific">Sphingomonas cavernae</name>
    <dbReference type="NCBI Taxonomy" id="2320861"/>
    <lineage>
        <taxon>Bacteria</taxon>
        <taxon>Pseudomonadati</taxon>
        <taxon>Pseudomonadota</taxon>
        <taxon>Alphaproteobacteria</taxon>
        <taxon>Sphingomonadales</taxon>
        <taxon>Sphingomonadaceae</taxon>
        <taxon>Sphingomonas</taxon>
    </lineage>
</organism>
<dbReference type="PANTHER" id="PTHR30055">
    <property type="entry name" value="HTH-TYPE TRANSCRIPTIONAL REGULATOR RUTR"/>
    <property type="match status" value="1"/>
</dbReference>
<evidence type="ECO:0000256" key="3">
    <source>
        <dbReference type="ARBA" id="ARBA00023163"/>
    </source>
</evidence>
<accession>A0A418WRW9</accession>
<dbReference type="RefSeq" id="WP_119760551.1">
    <property type="nucleotide sequence ID" value="NZ_QYUM01000002.1"/>
</dbReference>
<feature type="domain" description="HTH tetR-type" evidence="5">
    <location>
        <begin position="17"/>
        <end position="77"/>
    </location>
</feature>
<evidence type="ECO:0000313" key="7">
    <source>
        <dbReference type="Proteomes" id="UP000286100"/>
    </source>
</evidence>
<proteinExistence type="predicted"/>
<dbReference type="Pfam" id="PF17932">
    <property type="entry name" value="TetR_C_24"/>
    <property type="match status" value="1"/>
</dbReference>
<protein>
    <submittedName>
        <fullName evidence="6">TetR/AcrR family transcriptional regulator</fullName>
    </submittedName>
</protein>
<reference evidence="6 7" key="1">
    <citation type="submission" date="2018-09" db="EMBL/GenBank/DDBJ databases">
        <authorList>
            <person name="Zhu H."/>
        </authorList>
    </citation>
    <scope>NUCLEOTIDE SEQUENCE [LARGE SCALE GENOMIC DNA]</scope>
    <source>
        <strain evidence="6 7">K2R01-6</strain>
    </source>
</reference>
<evidence type="ECO:0000256" key="1">
    <source>
        <dbReference type="ARBA" id="ARBA00023015"/>
    </source>
</evidence>
<gene>
    <name evidence="6" type="ORF">D3876_06785</name>
</gene>
<dbReference type="AlphaFoldDB" id="A0A418WRW9"/>
<dbReference type="PROSITE" id="PS50977">
    <property type="entry name" value="HTH_TETR_2"/>
    <property type="match status" value="2"/>
</dbReference>
<dbReference type="GO" id="GO:0003700">
    <property type="term" value="F:DNA-binding transcription factor activity"/>
    <property type="evidence" value="ECO:0007669"/>
    <property type="project" value="TreeGrafter"/>
</dbReference>
<name>A0A418WRW9_9SPHN</name>
<dbReference type="SUPFAM" id="SSF48498">
    <property type="entry name" value="Tetracyclin repressor-like, C-terminal domain"/>
    <property type="match status" value="1"/>
</dbReference>
<sequence>MTSDTATTNRPETARFQRKRELILDAAAAEINENGARGMTLADVAAVVGLNTTSVTYYFKRKEVLAAACYDRSLDRIEAIVATAERATDPRSRVRAYVEESFAQRARIRQGEEPHFTVLSDLRAMDGPERDALADRYRGLLRRIRGFFGATSDDRAKALLTARTHVLVETIFWLPGWVQHYATDEFPRLAGRMFELFDKGLAPQDAVWTPVRTLLAQDTPLEGPELARRSFLKAATRLINERGYRGASVDRIASELNVTKGSFYHHLDAKDELVVDCFAHSFETLSQAQRAADRAGGSQWERICSAIAMILDVQFSERGPLLRTTALQALPPRVRGAMVERSDHVARRFAGMMIDGISEGSVRAVDPLVASQTLVSMLNAAYELHNWADALAPADAIDLYASTLAFGLFDDRMLG</sequence>
<evidence type="ECO:0000256" key="4">
    <source>
        <dbReference type="PROSITE-ProRule" id="PRU00335"/>
    </source>
</evidence>
<dbReference type="Proteomes" id="UP000286100">
    <property type="component" value="Unassembled WGS sequence"/>
</dbReference>
<feature type="domain" description="HTH tetR-type" evidence="5">
    <location>
        <begin position="225"/>
        <end position="285"/>
    </location>
</feature>
<dbReference type="PANTHER" id="PTHR30055:SF234">
    <property type="entry name" value="HTH-TYPE TRANSCRIPTIONAL REGULATOR BETI"/>
    <property type="match status" value="1"/>
</dbReference>
<dbReference type="InterPro" id="IPR009057">
    <property type="entry name" value="Homeodomain-like_sf"/>
</dbReference>
<dbReference type="SUPFAM" id="SSF46689">
    <property type="entry name" value="Homeodomain-like"/>
    <property type="match status" value="2"/>
</dbReference>
<keyword evidence="3" id="KW-0804">Transcription</keyword>
<dbReference type="InterPro" id="IPR050109">
    <property type="entry name" value="HTH-type_TetR-like_transc_reg"/>
</dbReference>
<keyword evidence="1" id="KW-0805">Transcription regulation</keyword>
<comment type="caution">
    <text evidence="6">The sequence shown here is derived from an EMBL/GenBank/DDBJ whole genome shotgun (WGS) entry which is preliminary data.</text>
</comment>
<evidence type="ECO:0000259" key="5">
    <source>
        <dbReference type="PROSITE" id="PS50977"/>
    </source>
</evidence>
<dbReference type="OrthoDB" id="9811084at2"/>